<reference evidence="1" key="1">
    <citation type="submission" date="2021-06" db="EMBL/GenBank/DDBJ databases">
        <authorList>
            <person name="Kallberg Y."/>
            <person name="Tangrot J."/>
            <person name="Rosling A."/>
        </authorList>
    </citation>
    <scope>NUCLEOTIDE SEQUENCE</scope>
    <source>
        <strain evidence="1">MA461A</strain>
    </source>
</reference>
<proteinExistence type="predicted"/>
<dbReference type="EMBL" id="CAJVQC010019454">
    <property type="protein sequence ID" value="CAG8701379.1"/>
    <property type="molecule type" value="Genomic_DNA"/>
</dbReference>
<keyword evidence="2" id="KW-1185">Reference proteome</keyword>
<sequence length="134" mass="15680">TVACKFDKGDLGLIKKLYDDRLRTKDIFSVLNSIKMLFKTLYDDKNILGYTVLKAAYNTKRDQNGEFVQEIFWAYHNTFFEFMIAKDVLIIDAIYKINRFSMPLIVICSINKFGFIYSLAFAFVYSETVDFTAR</sequence>
<dbReference type="Proteomes" id="UP000789920">
    <property type="component" value="Unassembled WGS sequence"/>
</dbReference>
<evidence type="ECO:0000313" key="2">
    <source>
        <dbReference type="Proteomes" id="UP000789920"/>
    </source>
</evidence>
<feature type="non-terminal residue" evidence="1">
    <location>
        <position position="1"/>
    </location>
</feature>
<accession>A0ACA9PFQ6</accession>
<evidence type="ECO:0000313" key="1">
    <source>
        <dbReference type="EMBL" id="CAG8701379.1"/>
    </source>
</evidence>
<protein>
    <submittedName>
        <fullName evidence="1">1170_t:CDS:1</fullName>
    </submittedName>
</protein>
<gene>
    <name evidence="1" type="ORF">RPERSI_LOCUS10043</name>
</gene>
<organism evidence="1 2">
    <name type="scientific">Racocetra persica</name>
    <dbReference type="NCBI Taxonomy" id="160502"/>
    <lineage>
        <taxon>Eukaryota</taxon>
        <taxon>Fungi</taxon>
        <taxon>Fungi incertae sedis</taxon>
        <taxon>Mucoromycota</taxon>
        <taxon>Glomeromycotina</taxon>
        <taxon>Glomeromycetes</taxon>
        <taxon>Diversisporales</taxon>
        <taxon>Gigasporaceae</taxon>
        <taxon>Racocetra</taxon>
    </lineage>
</organism>
<comment type="caution">
    <text evidence="1">The sequence shown here is derived from an EMBL/GenBank/DDBJ whole genome shotgun (WGS) entry which is preliminary data.</text>
</comment>
<name>A0ACA9PFQ6_9GLOM</name>